<feature type="region of interest" description="Disordered" evidence="1">
    <location>
        <begin position="174"/>
        <end position="205"/>
    </location>
</feature>
<reference evidence="2" key="1">
    <citation type="submission" date="2020-11" db="EMBL/GenBank/DDBJ databases">
        <authorList>
            <person name="Tran Van P."/>
        </authorList>
    </citation>
    <scope>NUCLEOTIDE SEQUENCE</scope>
</reference>
<feature type="compositionally biased region" description="Basic and acidic residues" evidence="1">
    <location>
        <begin position="183"/>
        <end position="205"/>
    </location>
</feature>
<evidence type="ECO:0000313" key="2">
    <source>
        <dbReference type="EMBL" id="CAD7415261.1"/>
    </source>
</evidence>
<sequence length="205" mass="22733">MSKPACVGSATTMNLTPGSVATFAWRVRGKPFWETSLSTPDRDSNLDLPANGSPVYCESSAFDHVATEAEHTNTCQCLETLQLESVGFQDLYSRAPWFRAELARNCKQREQHDLGCENLSSLANYLWSSGKECVAISSTLGKAIARAMLRGLIDSLKGTLIIFYLDKNIKERAQNVSPNKESSSSRRKDMLHKDSSSKLSQRHEP</sequence>
<organism evidence="2">
    <name type="scientific">Timema cristinae</name>
    <name type="common">Walking stick</name>
    <dbReference type="NCBI Taxonomy" id="61476"/>
    <lineage>
        <taxon>Eukaryota</taxon>
        <taxon>Metazoa</taxon>
        <taxon>Ecdysozoa</taxon>
        <taxon>Arthropoda</taxon>
        <taxon>Hexapoda</taxon>
        <taxon>Insecta</taxon>
        <taxon>Pterygota</taxon>
        <taxon>Neoptera</taxon>
        <taxon>Polyneoptera</taxon>
        <taxon>Phasmatodea</taxon>
        <taxon>Timematodea</taxon>
        <taxon>Timematoidea</taxon>
        <taxon>Timematidae</taxon>
        <taxon>Timema</taxon>
    </lineage>
</organism>
<proteinExistence type="predicted"/>
<accession>A0A7R9DK31</accession>
<protein>
    <submittedName>
        <fullName evidence="2">Uncharacterized protein</fullName>
    </submittedName>
</protein>
<name>A0A7R9DK31_TIMCR</name>
<gene>
    <name evidence="2" type="ORF">TCEB3V08_LOCUS12372</name>
</gene>
<dbReference type="EMBL" id="OC325709">
    <property type="protein sequence ID" value="CAD7415261.1"/>
    <property type="molecule type" value="Genomic_DNA"/>
</dbReference>
<dbReference type="AlphaFoldDB" id="A0A7R9DK31"/>
<evidence type="ECO:0000256" key="1">
    <source>
        <dbReference type="SAM" id="MobiDB-lite"/>
    </source>
</evidence>